<dbReference type="RefSeq" id="WP_047250852.1">
    <property type="nucleotide sequence ID" value="NZ_CP011367.1"/>
</dbReference>
<comment type="subunit">
    <text evidence="4">Homotrimer.</text>
</comment>
<feature type="binding site" description="type 2 copper site" evidence="14">
    <location>
        <position position="173"/>
    </location>
    <ligand>
        <name>Cu cation</name>
        <dbReference type="ChEBI" id="CHEBI:23378"/>
        <label>2</label>
    </ligand>
</feature>
<comment type="cofactor">
    <cofactor evidence="1 14">
        <name>Cu(+)</name>
        <dbReference type="ChEBI" id="CHEBI:49552"/>
    </cofactor>
</comment>
<evidence type="ECO:0000256" key="7">
    <source>
        <dbReference type="ARBA" id="ARBA00022448"/>
    </source>
</evidence>
<dbReference type="InterPro" id="IPR011707">
    <property type="entry name" value="Cu-oxidase-like_N"/>
</dbReference>
<protein>
    <recommendedName>
        <fullName evidence="6">Copper-containing nitrite reductase</fullName>
        <ecNumber evidence="5">1.7.2.1</ecNumber>
    </recommendedName>
</protein>
<dbReference type="EMBL" id="CP011367">
    <property type="protein sequence ID" value="AKJ94556.1"/>
    <property type="molecule type" value="Genomic_DNA"/>
</dbReference>
<evidence type="ECO:0000313" key="18">
    <source>
        <dbReference type="Proteomes" id="UP000064201"/>
    </source>
</evidence>
<dbReference type="GO" id="GO:0005507">
    <property type="term" value="F:copper ion binding"/>
    <property type="evidence" value="ECO:0007669"/>
    <property type="project" value="InterPro"/>
</dbReference>
<dbReference type="AlphaFoldDB" id="A0A0G3G6R0"/>
<dbReference type="InterPro" id="IPR052721">
    <property type="entry name" value="ET_Amicyanin"/>
</dbReference>
<dbReference type="OrthoDB" id="9757546at2"/>
<evidence type="ECO:0000256" key="4">
    <source>
        <dbReference type="ARBA" id="ARBA00011233"/>
    </source>
</evidence>
<evidence type="ECO:0000256" key="13">
    <source>
        <dbReference type="ARBA" id="ARBA00049340"/>
    </source>
</evidence>
<keyword evidence="10" id="KW-0249">Electron transport</keyword>
<dbReference type="PROSITE" id="PS00196">
    <property type="entry name" value="COPPER_BLUE"/>
    <property type="match status" value="1"/>
</dbReference>
<evidence type="ECO:0000256" key="2">
    <source>
        <dbReference type="ARBA" id="ARBA00001973"/>
    </source>
</evidence>
<dbReference type="Pfam" id="PF00127">
    <property type="entry name" value="Copper-bind"/>
    <property type="match status" value="1"/>
</dbReference>
<feature type="binding site" description="type 1 copper site" evidence="14">
    <location>
        <position position="172"/>
    </location>
    <ligand>
        <name>Cu cation</name>
        <dbReference type="ChEBI" id="CHEBI:23378"/>
        <label>1</label>
    </ligand>
</feature>
<comment type="similarity">
    <text evidence="3">Belongs to the multicopper oxidase family.</text>
</comment>
<keyword evidence="8 14" id="KW-0479">Metal-binding</keyword>
<evidence type="ECO:0000256" key="14">
    <source>
        <dbReference type="PIRSR" id="PIRSR601287-1"/>
    </source>
</evidence>
<dbReference type="InterPro" id="IPR001287">
    <property type="entry name" value="NO2-reductase_Cu"/>
</dbReference>
<dbReference type="Gene3D" id="2.60.40.420">
    <property type="entry name" value="Cupredoxins - blue copper proteins"/>
    <property type="match status" value="3"/>
</dbReference>
<dbReference type="PRINTS" id="PR00695">
    <property type="entry name" value="CUNO2RDTASE"/>
</dbReference>
<feature type="domain" description="Plastocyanin-like" evidence="16">
    <location>
        <begin position="94"/>
        <end position="198"/>
    </location>
</feature>
<name>A0A0G3G6R0_9GAMM</name>
<evidence type="ECO:0000256" key="8">
    <source>
        <dbReference type="ARBA" id="ARBA00022723"/>
    </source>
</evidence>
<evidence type="ECO:0000256" key="6">
    <source>
        <dbReference type="ARBA" id="ARBA00017290"/>
    </source>
</evidence>
<keyword evidence="11" id="KW-0560">Oxidoreductase</keyword>
<dbReference type="GO" id="GO:0009055">
    <property type="term" value="F:electron transfer activity"/>
    <property type="evidence" value="ECO:0007669"/>
    <property type="project" value="InterPro"/>
</dbReference>
<feature type="domain" description="Blue (type 1) copper" evidence="15">
    <location>
        <begin position="411"/>
        <end position="493"/>
    </location>
</feature>
<evidence type="ECO:0000256" key="1">
    <source>
        <dbReference type="ARBA" id="ARBA00001960"/>
    </source>
</evidence>
<evidence type="ECO:0000256" key="11">
    <source>
        <dbReference type="ARBA" id="ARBA00023002"/>
    </source>
</evidence>
<evidence type="ECO:0000256" key="12">
    <source>
        <dbReference type="ARBA" id="ARBA00023008"/>
    </source>
</evidence>
<feature type="binding site" description="type 1 copper site" evidence="14">
    <location>
        <position position="326"/>
    </location>
    <ligand>
        <name>Cu cation</name>
        <dbReference type="ChEBI" id="CHEBI:23378"/>
        <label>1</label>
    </ligand>
</feature>
<dbReference type="InterPro" id="IPR000923">
    <property type="entry name" value="BlueCu_1"/>
</dbReference>
<proteinExistence type="inferred from homology"/>
<keyword evidence="9" id="KW-0677">Repeat</keyword>
<dbReference type="Proteomes" id="UP000064201">
    <property type="component" value="Chromosome"/>
</dbReference>
<feature type="binding site" description="type 2 copper site" evidence="14">
    <location>
        <position position="138"/>
    </location>
    <ligand>
        <name>Cu cation</name>
        <dbReference type="ChEBI" id="CHEBI:23378"/>
        <label>2</label>
    </ligand>
</feature>
<dbReference type="PANTHER" id="PTHR36507">
    <property type="entry name" value="BLL1555 PROTEIN"/>
    <property type="match status" value="1"/>
</dbReference>
<evidence type="ECO:0000256" key="9">
    <source>
        <dbReference type="ARBA" id="ARBA00022737"/>
    </source>
</evidence>
<feature type="binding site" description="type 1 copper site" evidence="14">
    <location>
        <position position="183"/>
    </location>
    <ligand>
        <name>Cu cation</name>
        <dbReference type="ChEBI" id="CHEBI:23378"/>
        <label>1</label>
    </ligand>
</feature>
<keyword evidence="12 14" id="KW-0186">Copper</keyword>
<comment type="catalytic activity">
    <reaction evidence="13">
        <text>nitric oxide + Fe(III)-[cytochrome c] + H2O = Fe(II)-[cytochrome c] + nitrite + 2 H(+)</text>
        <dbReference type="Rhea" id="RHEA:15233"/>
        <dbReference type="Rhea" id="RHEA-COMP:10350"/>
        <dbReference type="Rhea" id="RHEA-COMP:14399"/>
        <dbReference type="ChEBI" id="CHEBI:15377"/>
        <dbReference type="ChEBI" id="CHEBI:15378"/>
        <dbReference type="ChEBI" id="CHEBI:16301"/>
        <dbReference type="ChEBI" id="CHEBI:16480"/>
        <dbReference type="ChEBI" id="CHEBI:29033"/>
        <dbReference type="ChEBI" id="CHEBI:29034"/>
        <dbReference type="EC" id="1.7.2.1"/>
    </reaction>
</comment>
<dbReference type="PATRIC" id="fig|106634.4.peg.784"/>
<dbReference type="Pfam" id="PF07732">
    <property type="entry name" value="Cu-oxidase_3"/>
    <property type="match status" value="1"/>
</dbReference>
<evidence type="ECO:0000256" key="10">
    <source>
        <dbReference type="ARBA" id="ARBA00022982"/>
    </source>
</evidence>
<organism evidence="17 18">
    <name type="scientific">Thioalkalivibrio versutus</name>
    <dbReference type="NCBI Taxonomy" id="106634"/>
    <lineage>
        <taxon>Bacteria</taxon>
        <taxon>Pseudomonadati</taxon>
        <taxon>Pseudomonadota</taxon>
        <taxon>Gammaproteobacteria</taxon>
        <taxon>Chromatiales</taxon>
        <taxon>Ectothiorhodospiraceae</taxon>
        <taxon>Thioalkalivibrio</taxon>
    </lineage>
</organism>
<gene>
    <name evidence="17" type="ORF">TVD_03855</name>
</gene>
<dbReference type="PANTHER" id="PTHR36507:SF1">
    <property type="entry name" value="BLL1555 PROTEIN"/>
    <property type="match status" value="1"/>
</dbReference>
<evidence type="ECO:0000259" key="16">
    <source>
        <dbReference type="Pfam" id="PF07732"/>
    </source>
</evidence>
<dbReference type="InterPro" id="IPR028871">
    <property type="entry name" value="BlueCu_1_BS"/>
</dbReference>
<dbReference type="EC" id="1.7.2.1" evidence="5"/>
<evidence type="ECO:0000259" key="15">
    <source>
        <dbReference type="Pfam" id="PF00127"/>
    </source>
</evidence>
<evidence type="ECO:0000313" key="17">
    <source>
        <dbReference type="EMBL" id="AKJ94556.1"/>
    </source>
</evidence>
<keyword evidence="7" id="KW-0813">Transport</keyword>
<dbReference type="STRING" id="106634.TVD_03855"/>
<feature type="binding site" description="type 1 copper site" evidence="14">
    <location>
        <position position="133"/>
    </location>
    <ligand>
        <name>Cu cation</name>
        <dbReference type="ChEBI" id="CHEBI:23378"/>
        <label>1</label>
    </ligand>
</feature>
<reference evidence="17 18" key="1">
    <citation type="submission" date="2015-04" db="EMBL/GenBank/DDBJ databases">
        <title>Complete Sequence for the Genome of the Thioalkalivibrio versutus D301.</title>
        <authorList>
            <person name="Mu T."/>
            <person name="Zhou J."/>
            <person name="Xu X."/>
        </authorList>
    </citation>
    <scope>NUCLEOTIDE SEQUENCE [LARGE SCALE GENOMIC DNA]</scope>
    <source>
        <strain evidence="17 18">D301</strain>
    </source>
</reference>
<dbReference type="SUPFAM" id="SSF49503">
    <property type="entry name" value="Cupredoxins"/>
    <property type="match status" value="3"/>
</dbReference>
<comment type="cofactor">
    <cofactor evidence="2 14">
        <name>Cu(2+)</name>
        <dbReference type="ChEBI" id="CHEBI:29036"/>
    </cofactor>
</comment>
<dbReference type="InterPro" id="IPR008972">
    <property type="entry name" value="Cupredoxin"/>
</dbReference>
<evidence type="ECO:0000256" key="3">
    <source>
        <dbReference type="ARBA" id="ARBA00010609"/>
    </source>
</evidence>
<keyword evidence="18" id="KW-1185">Reference proteome</keyword>
<dbReference type="KEGG" id="tvr:TVD_03855"/>
<dbReference type="GO" id="GO:0050421">
    <property type="term" value="F:nitrite reductase (NO-forming) activity"/>
    <property type="evidence" value="ECO:0007669"/>
    <property type="project" value="UniProtKB-EC"/>
</dbReference>
<evidence type="ECO:0000256" key="5">
    <source>
        <dbReference type="ARBA" id="ARBA00011882"/>
    </source>
</evidence>
<sequence length="497" mass="54118">MKRTESAYPSAIGRNPLGGHFAAGFAVVLLWCFASVAQASAGPDFSELFGDSDFIEIIERDEGLETRPTGYVHPDAEPDHVFRIDLDEGQVPIGQGVVYDGFLIDGKLPGPTLRVTEGDIVRMEITNSGDVMHGASIHAAYTQTSKHVGNILPGQTKSVTFRATTPGVFMYHCAPGGHAIPMHVMFGQYGMIVVEPRDKSYQLEADLGQEPDLKLYMLQHELYASGKEAVEGDASYTAFNGELFRYVENPIRVRPGDYVRMYFLNVGPNLLSTFHIVGILWDYVYWQGHPEAQWPGGQTITAGPSDSWVIEFRIPPEEGVYTMLDHGVGATSRGAIGLLDARADAETSSEILAEGPSYEPAERAERIGEARRGLAPFGIPDADTNPVPARADRPVRFGADVDEVVIEMKGNSFYPKVVEVAPGTKITWVNEDVFTYGLGETSGAHNAVAMRGPQSFATAMLGHAESDSVTLTEPGTYDYICAPHPYMEGRIIVRDPG</sequence>
<accession>A0A0G3G6R0</accession>